<keyword evidence="7" id="KW-1185">Reference proteome</keyword>
<feature type="chain" id="PRO_5026054129" description="Chitin-binding type-1 domain-containing protein" evidence="4">
    <location>
        <begin position="17"/>
        <end position="195"/>
    </location>
</feature>
<dbReference type="AlphaFoldDB" id="A0A6G1I3A6"/>
<feature type="signal peptide" evidence="4">
    <location>
        <begin position="1"/>
        <end position="16"/>
    </location>
</feature>
<evidence type="ECO:0000313" key="6">
    <source>
        <dbReference type="EMBL" id="KAF2402770.1"/>
    </source>
</evidence>
<name>A0A6G1I3A6_9PEZI</name>
<dbReference type="InterPro" id="IPR036861">
    <property type="entry name" value="Endochitinase-like_sf"/>
</dbReference>
<dbReference type="PANTHER" id="PTHR47849:SF8">
    <property type="entry name" value="LECTIN"/>
    <property type="match status" value="1"/>
</dbReference>
<feature type="disulfide bond" evidence="3">
    <location>
        <begin position="57"/>
        <end position="71"/>
    </location>
</feature>
<proteinExistence type="predicted"/>
<dbReference type="PROSITE" id="PS50941">
    <property type="entry name" value="CHIT_BIND_I_2"/>
    <property type="match status" value="3"/>
</dbReference>
<gene>
    <name evidence="6" type="ORF">EJ06DRAFT_547182</name>
</gene>
<feature type="domain" description="Chitin-binding type-1" evidence="5">
    <location>
        <begin position="91"/>
        <end position="137"/>
    </location>
</feature>
<feature type="disulfide bond" evidence="3">
    <location>
        <begin position="111"/>
        <end position="125"/>
    </location>
</feature>
<keyword evidence="1 3" id="KW-0147">Chitin-binding</keyword>
<protein>
    <recommendedName>
        <fullName evidence="5">Chitin-binding type-1 domain-containing protein</fullName>
    </recommendedName>
</protein>
<keyword evidence="4" id="KW-0732">Signal</keyword>
<accession>A0A6G1I3A6</accession>
<feature type="disulfide bond" evidence="3">
    <location>
        <begin position="168"/>
        <end position="182"/>
    </location>
</feature>
<sequence length="195" mass="19528">MHFSAVVLALVPLVAGSILPAALLPRQMPASGVSLDGHCGEKTPANSTCVGSPFGSCCSTSGYCGSGVEYCGAGNCQSGACTAPATNVTKDGTCGPKYNNWICGDRHWGACCSNAGFCGNSEAHCGAGFCQSGPCKKEAPSGGPSLDGTCGPNFARNRTCTGTSFGTCCSKWGFCGNGTTYCAKDSCFSGDCLTA</sequence>
<dbReference type="EMBL" id="ML996690">
    <property type="protein sequence ID" value="KAF2402770.1"/>
    <property type="molecule type" value="Genomic_DNA"/>
</dbReference>
<dbReference type="OrthoDB" id="5985073at2759"/>
<dbReference type="SUPFAM" id="SSF57016">
    <property type="entry name" value="Plant lectins/antimicrobial peptides"/>
    <property type="match status" value="3"/>
</dbReference>
<organism evidence="6 7">
    <name type="scientific">Trichodelitschia bisporula</name>
    <dbReference type="NCBI Taxonomy" id="703511"/>
    <lineage>
        <taxon>Eukaryota</taxon>
        <taxon>Fungi</taxon>
        <taxon>Dikarya</taxon>
        <taxon>Ascomycota</taxon>
        <taxon>Pezizomycotina</taxon>
        <taxon>Dothideomycetes</taxon>
        <taxon>Dothideomycetes incertae sedis</taxon>
        <taxon>Phaeotrichales</taxon>
        <taxon>Phaeotrichaceae</taxon>
        <taxon>Trichodelitschia</taxon>
    </lineage>
</organism>
<evidence type="ECO:0000256" key="3">
    <source>
        <dbReference type="PROSITE-ProRule" id="PRU00261"/>
    </source>
</evidence>
<dbReference type="Proteomes" id="UP000799640">
    <property type="component" value="Unassembled WGS sequence"/>
</dbReference>
<evidence type="ECO:0000256" key="2">
    <source>
        <dbReference type="ARBA" id="ARBA00023157"/>
    </source>
</evidence>
<evidence type="ECO:0000313" key="7">
    <source>
        <dbReference type="Proteomes" id="UP000799640"/>
    </source>
</evidence>
<dbReference type="GO" id="GO:0008061">
    <property type="term" value="F:chitin binding"/>
    <property type="evidence" value="ECO:0007669"/>
    <property type="project" value="UniProtKB-UniRule"/>
</dbReference>
<feature type="domain" description="Chitin-binding type-1" evidence="5">
    <location>
        <begin position="147"/>
        <end position="194"/>
    </location>
</feature>
<dbReference type="InterPro" id="IPR001002">
    <property type="entry name" value="Chitin-bd_1"/>
</dbReference>
<feature type="domain" description="Chitin-binding type-1" evidence="5">
    <location>
        <begin position="36"/>
        <end position="83"/>
    </location>
</feature>
<reference evidence="6" key="1">
    <citation type="journal article" date="2020" name="Stud. Mycol.">
        <title>101 Dothideomycetes genomes: a test case for predicting lifestyles and emergence of pathogens.</title>
        <authorList>
            <person name="Haridas S."/>
            <person name="Albert R."/>
            <person name="Binder M."/>
            <person name="Bloem J."/>
            <person name="Labutti K."/>
            <person name="Salamov A."/>
            <person name="Andreopoulos B."/>
            <person name="Baker S."/>
            <person name="Barry K."/>
            <person name="Bills G."/>
            <person name="Bluhm B."/>
            <person name="Cannon C."/>
            <person name="Castanera R."/>
            <person name="Culley D."/>
            <person name="Daum C."/>
            <person name="Ezra D."/>
            <person name="Gonzalez J."/>
            <person name="Henrissat B."/>
            <person name="Kuo A."/>
            <person name="Liang C."/>
            <person name="Lipzen A."/>
            <person name="Lutzoni F."/>
            <person name="Magnuson J."/>
            <person name="Mondo S."/>
            <person name="Nolan M."/>
            <person name="Ohm R."/>
            <person name="Pangilinan J."/>
            <person name="Park H.-J."/>
            <person name="Ramirez L."/>
            <person name="Alfaro M."/>
            <person name="Sun H."/>
            <person name="Tritt A."/>
            <person name="Yoshinaga Y."/>
            <person name="Zwiers L.-H."/>
            <person name="Turgeon B."/>
            <person name="Goodwin S."/>
            <person name="Spatafora J."/>
            <person name="Crous P."/>
            <person name="Grigoriev I."/>
        </authorList>
    </citation>
    <scope>NUCLEOTIDE SEQUENCE</scope>
    <source>
        <strain evidence="6">CBS 262.69</strain>
    </source>
</reference>
<comment type="caution">
    <text evidence="3">Lacks conserved residue(s) required for the propagation of feature annotation.</text>
</comment>
<evidence type="ECO:0000256" key="1">
    <source>
        <dbReference type="ARBA" id="ARBA00022669"/>
    </source>
</evidence>
<evidence type="ECO:0000256" key="4">
    <source>
        <dbReference type="SAM" id="SignalP"/>
    </source>
</evidence>
<dbReference type="SMART" id="SM00270">
    <property type="entry name" value="ChtBD1"/>
    <property type="match status" value="3"/>
</dbReference>
<dbReference type="Gene3D" id="3.30.60.10">
    <property type="entry name" value="Endochitinase-like"/>
    <property type="match status" value="3"/>
</dbReference>
<evidence type="ECO:0000259" key="5">
    <source>
        <dbReference type="PROSITE" id="PS50941"/>
    </source>
</evidence>
<dbReference type="PANTHER" id="PTHR47849">
    <property type="entry name" value="CHITIN-BINDING LECTIN 1"/>
    <property type="match status" value="1"/>
</dbReference>
<keyword evidence="2 3" id="KW-1015">Disulfide bond</keyword>